<feature type="chain" id="PRO_5035802303" evidence="1">
    <location>
        <begin position="21"/>
        <end position="185"/>
    </location>
</feature>
<comment type="caution">
    <text evidence="2">The sequence shown here is derived from an EMBL/GenBank/DDBJ whole genome shotgun (WGS) entry which is preliminary data.</text>
</comment>
<protein>
    <submittedName>
        <fullName evidence="2">Uncharacterized protein</fullName>
    </submittedName>
</protein>
<evidence type="ECO:0000313" key="3">
    <source>
        <dbReference type="Proteomes" id="UP000823388"/>
    </source>
</evidence>
<gene>
    <name evidence="2" type="ORF">PVAP13_5NG387600</name>
</gene>
<keyword evidence="3" id="KW-1185">Reference proteome</keyword>
<proteinExistence type="predicted"/>
<evidence type="ECO:0000313" key="2">
    <source>
        <dbReference type="EMBL" id="KAG2589103.1"/>
    </source>
</evidence>
<name>A0A8T0RX75_PANVG</name>
<feature type="signal peptide" evidence="1">
    <location>
        <begin position="1"/>
        <end position="20"/>
    </location>
</feature>
<reference evidence="2" key="1">
    <citation type="submission" date="2020-05" db="EMBL/GenBank/DDBJ databases">
        <title>WGS assembly of Panicum virgatum.</title>
        <authorList>
            <person name="Lovell J.T."/>
            <person name="Jenkins J."/>
            <person name="Shu S."/>
            <person name="Juenger T.E."/>
            <person name="Schmutz J."/>
        </authorList>
    </citation>
    <scope>NUCLEOTIDE SEQUENCE</scope>
    <source>
        <strain evidence="2">AP13</strain>
    </source>
</reference>
<sequence length="185" mass="19396">MSRFLRPAVLAATAAGGLFSAVSWSPSSPLALSASPSSSPSTPVGPADATGHIALVRAHPGLRELNAMLTPASFFVNATQTLLGTALRIAPFCPGSLRLARDLLTAEILSAEAESEGPTDAAAEQAVLARMHMALLNMFLLLYMSYCDPLVLRTENIVILAGGELSTEVHLDLGKQVRRSSVNTE</sequence>
<dbReference type="Proteomes" id="UP000823388">
    <property type="component" value="Chromosome 5N"/>
</dbReference>
<accession>A0A8T0RX75</accession>
<dbReference type="EMBL" id="CM029046">
    <property type="protein sequence ID" value="KAG2589103.1"/>
    <property type="molecule type" value="Genomic_DNA"/>
</dbReference>
<organism evidence="2 3">
    <name type="scientific">Panicum virgatum</name>
    <name type="common">Blackwell switchgrass</name>
    <dbReference type="NCBI Taxonomy" id="38727"/>
    <lineage>
        <taxon>Eukaryota</taxon>
        <taxon>Viridiplantae</taxon>
        <taxon>Streptophyta</taxon>
        <taxon>Embryophyta</taxon>
        <taxon>Tracheophyta</taxon>
        <taxon>Spermatophyta</taxon>
        <taxon>Magnoliopsida</taxon>
        <taxon>Liliopsida</taxon>
        <taxon>Poales</taxon>
        <taxon>Poaceae</taxon>
        <taxon>PACMAD clade</taxon>
        <taxon>Panicoideae</taxon>
        <taxon>Panicodae</taxon>
        <taxon>Paniceae</taxon>
        <taxon>Panicinae</taxon>
        <taxon>Panicum</taxon>
        <taxon>Panicum sect. Hiantes</taxon>
    </lineage>
</organism>
<keyword evidence="1" id="KW-0732">Signal</keyword>
<evidence type="ECO:0000256" key="1">
    <source>
        <dbReference type="SAM" id="SignalP"/>
    </source>
</evidence>
<dbReference type="AlphaFoldDB" id="A0A8T0RX75"/>